<dbReference type="GO" id="GO:0016020">
    <property type="term" value="C:membrane"/>
    <property type="evidence" value="ECO:0007669"/>
    <property type="project" value="UniProtKB-SubCell"/>
</dbReference>
<evidence type="ECO:0000313" key="9">
    <source>
        <dbReference type="EMBL" id="MDE52239.1"/>
    </source>
</evidence>
<dbReference type="PANTHER" id="PTHR13002">
    <property type="entry name" value="C3ORF1 PROTEIN-RELATED"/>
    <property type="match status" value="1"/>
</dbReference>
<name>A0A6G1SPD4_9ACAR</name>
<evidence type="ECO:0000256" key="3">
    <source>
        <dbReference type="ARBA" id="ARBA00022692"/>
    </source>
</evidence>
<organism evidence="9">
    <name type="scientific">Aceria tosichella</name>
    <name type="common">wheat curl mite</name>
    <dbReference type="NCBI Taxonomy" id="561515"/>
    <lineage>
        <taxon>Eukaryota</taxon>
        <taxon>Metazoa</taxon>
        <taxon>Ecdysozoa</taxon>
        <taxon>Arthropoda</taxon>
        <taxon>Chelicerata</taxon>
        <taxon>Arachnida</taxon>
        <taxon>Acari</taxon>
        <taxon>Acariformes</taxon>
        <taxon>Trombidiformes</taxon>
        <taxon>Prostigmata</taxon>
        <taxon>Eupodina</taxon>
        <taxon>Eriophyoidea</taxon>
        <taxon>Eriophyidae</taxon>
        <taxon>Eriophyinae</taxon>
        <taxon>Aceriini</taxon>
        <taxon>Aceria</taxon>
    </lineage>
</organism>
<keyword evidence="5 8" id="KW-0472">Membrane</keyword>
<dbReference type="PANTHER" id="PTHR13002:SF1">
    <property type="entry name" value="COMPLEX I ASSEMBLY FACTOR TIMMDC1, MITOCHONDRIAL"/>
    <property type="match status" value="1"/>
</dbReference>
<dbReference type="AlphaFoldDB" id="A0A6G1SPD4"/>
<dbReference type="GO" id="GO:0005739">
    <property type="term" value="C:mitochondrion"/>
    <property type="evidence" value="ECO:0007669"/>
    <property type="project" value="TreeGrafter"/>
</dbReference>
<feature type="transmembrane region" description="Helical" evidence="8">
    <location>
        <begin position="132"/>
        <end position="151"/>
    </location>
</feature>
<evidence type="ECO:0000256" key="4">
    <source>
        <dbReference type="ARBA" id="ARBA00022989"/>
    </source>
</evidence>
<keyword evidence="4 8" id="KW-1133">Transmembrane helix</keyword>
<dbReference type="EMBL" id="GGYP01007468">
    <property type="protein sequence ID" value="MDE52239.1"/>
    <property type="molecule type" value="Transcribed_RNA"/>
</dbReference>
<accession>A0A6G1SPD4</accession>
<comment type="subcellular location">
    <subcellularLocation>
        <location evidence="1">Membrane</location>
        <topology evidence="1">Multi-pass membrane protein</topology>
    </subcellularLocation>
</comment>
<evidence type="ECO:0000256" key="5">
    <source>
        <dbReference type="ARBA" id="ARBA00023136"/>
    </source>
</evidence>
<sequence>MDIFDYNNRNEFLEIADEVIAVPNIEDAKIRDPEIYMKRLSDINTPRERLIEFFKSQFDLTSDVTHEVVTTRMMGFSGLMFGWLLGGLSKSRHIFEDFQRQHNASVFDNEHRARRLRFDNYVYNILRRGAKYGVGSCLLCYSVGLIGYGSISYRNRLYMPDWLVGFGTLGAITRCFLGLRGVAFGTGLGLLGGTFAYGFASLAELGSGKSVAELRYLNHMEYIQKRQARLNRVYKLRSQVDQEKLSKIS</sequence>
<evidence type="ECO:0000256" key="6">
    <source>
        <dbReference type="ARBA" id="ARBA00040778"/>
    </source>
</evidence>
<reference evidence="9" key="1">
    <citation type="submission" date="2018-10" db="EMBL/GenBank/DDBJ databases">
        <title>Transcriptome assembly of Aceria tosichella (Wheat curl mite) Type 2.</title>
        <authorList>
            <person name="Scully E.D."/>
            <person name="Geib S.M."/>
            <person name="Palmer N.A."/>
            <person name="Gupta A.K."/>
            <person name="Sarath G."/>
            <person name="Tatineni S."/>
        </authorList>
    </citation>
    <scope>NUCLEOTIDE SEQUENCE</scope>
    <source>
        <strain evidence="9">LincolnNE</strain>
    </source>
</reference>
<comment type="similarity">
    <text evidence="2">Belongs to the Tim17/Tim22/Tim23 family.</text>
</comment>
<dbReference type="GO" id="GO:0032981">
    <property type="term" value="P:mitochondrial respiratory chain complex I assembly"/>
    <property type="evidence" value="ECO:0007669"/>
    <property type="project" value="InterPro"/>
</dbReference>
<evidence type="ECO:0000256" key="2">
    <source>
        <dbReference type="ARBA" id="ARBA00008444"/>
    </source>
</evidence>
<protein>
    <recommendedName>
        <fullName evidence="6">Complex I assembly factor TIMMDC1, mitochondrial</fullName>
    </recommendedName>
    <alternativeName>
        <fullName evidence="7">Translocase of inner mitochondrial membrane domain-containing protein 1</fullName>
    </alternativeName>
</protein>
<keyword evidence="3 8" id="KW-0812">Transmembrane</keyword>
<proteinExistence type="inferred from homology"/>
<feature type="transmembrane region" description="Helical" evidence="8">
    <location>
        <begin position="171"/>
        <end position="200"/>
    </location>
</feature>
<evidence type="ECO:0000256" key="7">
    <source>
        <dbReference type="ARBA" id="ARBA00041344"/>
    </source>
</evidence>
<evidence type="ECO:0000256" key="1">
    <source>
        <dbReference type="ARBA" id="ARBA00004141"/>
    </source>
</evidence>
<gene>
    <name evidence="9" type="primary">140up</name>
    <name evidence="9" type="ORF">g.5693</name>
</gene>
<dbReference type="InterPro" id="IPR055299">
    <property type="entry name" value="TIMMDC1"/>
</dbReference>
<evidence type="ECO:0000256" key="8">
    <source>
        <dbReference type="SAM" id="Phobius"/>
    </source>
</evidence>